<dbReference type="Pfam" id="PF00108">
    <property type="entry name" value="Thiolase_N"/>
    <property type="match status" value="1"/>
</dbReference>
<comment type="similarity">
    <text evidence="3">Belongs to the thiolase-like superfamily. Thiolase family.</text>
</comment>
<dbReference type="InterPro" id="IPR020617">
    <property type="entry name" value="Thiolase_C"/>
</dbReference>
<evidence type="ECO:0000259" key="14">
    <source>
        <dbReference type="PROSITE" id="PS50862"/>
    </source>
</evidence>
<comment type="pathway">
    <text evidence="2">Lipid metabolism; fatty acid beta-oxidation.</text>
</comment>
<dbReference type="GO" id="GO:0005524">
    <property type="term" value="F:ATP binding"/>
    <property type="evidence" value="ECO:0007669"/>
    <property type="project" value="InterPro"/>
</dbReference>
<reference evidence="15" key="1">
    <citation type="submission" date="2023-07" db="EMBL/GenBank/DDBJ databases">
        <authorList>
            <consortium name="CYATHOMIX"/>
        </authorList>
    </citation>
    <scope>NUCLEOTIDE SEQUENCE</scope>
    <source>
        <strain evidence="15">N/A</strain>
    </source>
</reference>
<evidence type="ECO:0000256" key="10">
    <source>
        <dbReference type="ARBA" id="ARBA00023128"/>
    </source>
</evidence>
<dbReference type="PANTHER" id="PTHR18919">
    <property type="entry name" value="ACETYL-COA C-ACYLTRANSFERASE"/>
    <property type="match status" value="1"/>
</dbReference>
<keyword evidence="6" id="KW-0547">Nucleotide-binding</keyword>
<dbReference type="InterPro" id="IPR020615">
    <property type="entry name" value="Thiolase_acyl_enz_int_AS"/>
</dbReference>
<dbReference type="InterPro" id="IPR020610">
    <property type="entry name" value="Thiolase_AS"/>
</dbReference>
<proteinExistence type="inferred from homology"/>
<dbReference type="FunFam" id="3.40.47.10:FF:000098">
    <property type="entry name" value="Uncharacterized protein B0303.3"/>
    <property type="match status" value="1"/>
</dbReference>
<dbReference type="GO" id="GO:0004812">
    <property type="term" value="F:aminoacyl-tRNA ligase activity"/>
    <property type="evidence" value="ECO:0007669"/>
    <property type="project" value="InterPro"/>
</dbReference>
<dbReference type="SUPFAM" id="SSF50249">
    <property type="entry name" value="Nucleic acid-binding proteins"/>
    <property type="match status" value="1"/>
</dbReference>
<dbReference type="InterPro" id="IPR006195">
    <property type="entry name" value="aa-tRNA-synth_II"/>
</dbReference>
<evidence type="ECO:0000313" key="15">
    <source>
        <dbReference type="EMBL" id="CAJ0599241.1"/>
    </source>
</evidence>
<dbReference type="InterPro" id="IPR020616">
    <property type="entry name" value="Thiolase_N"/>
</dbReference>
<dbReference type="GO" id="GO:0006418">
    <property type="term" value="P:tRNA aminoacylation for protein translation"/>
    <property type="evidence" value="ECO:0007669"/>
    <property type="project" value="InterPro"/>
</dbReference>
<dbReference type="GO" id="GO:0005739">
    <property type="term" value="C:mitochondrion"/>
    <property type="evidence" value="ECO:0007669"/>
    <property type="project" value="UniProtKB-SubCell"/>
</dbReference>
<comment type="subcellular location">
    <subcellularLocation>
        <location evidence="1">Mitochondrion</location>
    </subcellularLocation>
</comment>
<dbReference type="GO" id="GO:0003988">
    <property type="term" value="F:acetyl-CoA C-acyltransferase activity"/>
    <property type="evidence" value="ECO:0007669"/>
    <property type="project" value="UniProtKB-EC"/>
</dbReference>
<keyword evidence="5" id="KW-0808">Transferase</keyword>
<keyword evidence="16" id="KW-1185">Reference proteome</keyword>
<evidence type="ECO:0000256" key="7">
    <source>
        <dbReference type="ARBA" id="ARBA00022832"/>
    </source>
</evidence>
<evidence type="ECO:0000256" key="13">
    <source>
        <dbReference type="ARBA" id="ARBA00024073"/>
    </source>
</evidence>
<dbReference type="Pfam" id="PF02803">
    <property type="entry name" value="Thiolase_C"/>
    <property type="match status" value="1"/>
</dbReference>
<feature type="domain" description="Aminoacyl-transfer RNA synthetases class-II family profile" evidence="14">
    <location>
        <begin position="768"/>
        <end position="1065"/>
    </location>
</feature>
<evidence type="ECO:0000256" key="12">
    <source>
        <dbReference type="ARBA" id="ARBA00023315"/>
    </source>
</evidence>
<dbReference type="Gene3D" id="2.40.50.140">
    <property type="entry name" value="Nucleic acid-binding proteins"/>
    <property type="match status" value="1"/>
</dbReference>
<evidence type="ECO:0000256" key="5">
    <source>
        <dbReference type="ARBA" id="ARBA00022679"/>
    </source>
</evidence>
<dbReference type="EC" id="2.3.1.16" evidence="13"/>
<evidence type="ECO:0000313" key="16">
    <source>
        <dbReference type="Proteomes" id="UP001176961"/>
    </source>
</evidence>
<dbReference type="NCBIfam" id="TIGR01930">
    <property type="entry name" value="AcCoA-C-Actrans"/>
    <property type="match status" value="1"/>
</dbReference>
<gene>
    <name evidence="15" type="ORF">CYNAS_LOCUS11224</name>
</gene>
<organism evidence="15 16">
    <name type="scientific">Cylicocyclus nassatus</name>
    <name type="common">Nematode worm</name>
    <dbReference type="NCBI Taxonomy" id="53992"/>
    <lineage>
        <taxon>Eukaryota</taxon>
        <taxon>Metazoa</taxon>
        <taxon>Ecdysozoa</taxon>
        <taxon>Nematoda</taxon>
        <taxon>Chromadorea</taxon>
        <taxon>Rhabditida</taxon>
        <taxon>Rhabditina</taxon>
        <taxon>Rhabditomorpha</taxon>
        <taxon>Strongyloidea</taxon>
        <taxon>Strongylidae</taxon>
        <taxon>Cylicocyclus</taxon>
    </lineage>
</organism>
<dbReference type="SUPFAM" id="SSF57850">
    <property type="entry name" value="RING/U-box"/>
    <property type="match status" value="1"/>
</dbReference>
<keyword evidence="12" id="KW-0012">Acyltransferase</keyword>
<keyword evidence="9" id="KW-0443">Lipid metabolism</keyword>
<keyword evidence="10" id="KW-0496">Mitochondrion</keyword>
<dbReference type="EMBL" id="CATQJL010000223">
    <property type="protein sequence ID" value="CAJ0599241.1"/>
    <property type="molecule type" value="Genomic_DNA"/>
</dbReference>
<evidence type="ECO:0000256" key="1">
    <source>
        <dbReference type="ARBA" id="ARBA00004173"/>
    </source>
</evidence>
<dbReference type="SUPFAM" id="SSF55681">
    <property type="entry name" value="Class II aaRS and biotin synthetases"/>
    <property type="match status" value="1"/>
</dbReference>
<dbReference type="PROSITE" id="PS00737">
    <property type="entry name" value="THIOLASE_2"/>
    <property type="match status" value="1"/>
</dbReference>
<keyword evidence="4" id="KW-0436">Ligase</keyword>
<dbReference type="Gene3D" id="3.40.47.10">
    <property type="match status" value="1"/>
</dbReference>
<dbReference type="InterPro" id="IPR002155">
    <property type="entry name" value="Thiolase"/>
</dbReference>
<protein>
    <recommendedName>
        <fullName evidence="13">acetyl-CoA C-acyltransferase</fullName>
        <ecNumber evidence="13">2.3.1.16</ecNumber>
    </recommendedName>
</protein>
<evidence type="ECO:0000256" key="2">
    <source>
        <dbReference type="ARBA" id="ARBA00005005"/>
    </source>
</evidence>
<sequence length="1072" mass="118782">MDVLSNPSKSKFVKCPRCLADLTTTTTNEFHTCLCSNCNCVFCYLCNYEPHWPMSCDEYKRWTDRWDAHYLLEKNQKFGDGQMRLCIHCETVFQMPKNTTNAQCPNWDCKYRYDENGTLYHYHNYKRDLSLRSLKLMEALGYKMKYCTECVLNFVGFTVRSSVHILAIRTLSTPNILLSLDKCLLVEMLRLGRPLQSVRGLASAATAKAPAPAAAKRPARVGPNIVLVEAVRTPFVMSGTVFRDMWAVDLQREALKALIARTQIPFKDIDHVICGTVIQESKTSNIAREAALEAGFPDKIPCHTVTLACISSNVAMTTGMGMLATGNAKAIIAGGVELLSDVPIRYNRKARRAMLSMQKAKALGDKVKLGTEIVKNMFSPELPAVAEYSSGETMGHSGDRLAAAFNVSRREQDEFALRSHNLAKAATDAGKLKDVIPVFLNGKKPQTIKTDNGIRVSTMEKMASLKPAFVKPHGTITAANASFLTDGASACLITTEDFALANGYKPLAYLREYQYVAQDPKDQLLLSPAYVIPQLLERVGLGLNDVDVFEIHEAFAGQVLANLNALDSDYFCKEHMGRSGKFGRIPMDKINLWGGSLSLGHPFGATGVRLASHAAGRLKEEKGQYAVIAACAAGGHGVGMLIEAYNNTSTKLSSKEEPSSHVRLNGWVQKSQKCGANVFLHITNGLSPKSVQIVLPKELCGSVHVGSAVSINGKWQPSLGEQQERELLASSCKVVANDVEPRYSSLSPDQLRKKMHLRTRSSAFAALLRLRSKLLMKTHEYFMKRGYVHIDTPVITANDCEGAGETFSIAEPTSGEEFFAEKDAFLSVSGQLHLEAMVSGISQVYTLSTGCRADKQQSRNHLTEFRMLEAEIAFCDDLNILLKITEDFLRFCIFNLLSDPVMMDEFDSLGQFSEKDHMFVLGSIMDSPPFPRLPYADAVKLLTDNNQKLTGRGLTKQNEAFLVGYHKSPVFVTHFPSEQKPFYMLRSPDGKVTESFDLLCPGVCELAGGSIREPSPEILRERNPSVEWYAEIRERGKPISGGFGLGFERLLQLLLGVPNIKDTIPFPRWFKH</sequence>
<dbReference type="SUPFAM" id="SSF53901">
    <property type="entry name" value="Thiolase-like"/>
    <property type="match status" value="2"/>
</dbReference>
<dbReference type="InterPro" id="IPR045864">
    <property type="entry name" value="aa-tRNA-synth_II/BPL/LPL"/>
</dbReference>
<evidence type="ECO:0000256" key="11">
    <source>
        <dbReference type="ARBA" id="ARBA00023146"/>
    </source>
</evidence>
<evidence type="ECO:0000256" key="8">
    <source>
        <dbReference type="ARBA" id="ARBA00022840"/>
    </source>
</evidence>
<evidence type="ECO:0000256" key="9">
    <source>
        <dbReference type="ARBA" id="ARBA00023098"/>
    </source>
</evidence>
<dbReference type="Pfam" id="PF00152">
    <property type="entry name" value="tRNA-synt_2"/>
    <property type="match status" value="1"/>
</dbReference>
<name>A0AA36M5Y3_CYLNA</name>
<dbReference type="Proteomes" id="UP001176961">
    <property type="component" value="Unassembled WGS sequence"/>
</dbReference>
<evidence type="ECO:0000256" key="6">
    <source>
        <dbReference type="ARBA" id="ARBA00022741"/>
    </source>
</evidence>
<dbReference type="PROSITE" id="PS00098">
    <property type="entry name" value="THIOLASE_1"/>
    <property type="match status" value="1"/>
</dbReference>
<keyword evidence="11" id="KW-0030">Aminoacyl-tRNA synthetase</keyword>
<dbReference type="Gene3D" id="3.30.930.10">
    <property type="entry name" value="Bira Bifunctional Protein, Domain 2"/>
    <property type="match status" value="1"/>
</dbReference>
<accession>A0AA36M5Y3</accession>
<dbReference type="GO" id="GO:0006635">
    <property type="term" value="P:fatty acid beta-oxidation"/>
    <property type="evidence" value="ECO:0007669"/>
    <property type="project" value="TreeGrafter"/>
</dbReference>
<comment type="caution">
    <text evidence="15">The sequence shown here is derived from an EMBL/GenBank/DDBJ whole genome shotgun (WGS) entry which is preliminary data.</text>
</comment>
<dbReference type="CDD" id="cd20335">
    <property type="entry name" value="BRcat_RBR"/>
    <property type="match status" value="1"/>
</dbReference>
<dbReference type="InterPro" id="IPR016039">
    <property type="entry name" value="Thiolase-like"/>
</dbReference>
<dbReference type="InterPro" id="IPR020613">
    <property type="entry name" value="Thiolase_CS"/>
</dbReference>
<keyword evidence="7" id="KW-0276">Fatty acid metabolism</keyword>
<dbReference type="PANTHER" id="PTHR18919:SF153">
    <property type="entry name" value="TRIFUNCTIONAL ENZYME SUBUNIT BETA, MITOCHONDRIAL"/>
    <property type="match status" value="1"/>
</dbReference>
<dbReference type="InterPro" id="IPR012340">
    <property type="entry name" value="NA-bd_OB-fold"/>
</dbReference>
<dbReference type="PROSITE" id="PS00099">
    <property type="entry name" value="THIOLASE_3"/>
    <property type="match status" value="1"/>
</dbReference>
<keyword evidence="8" id="KW-0067">ATP-binding</keyword>
<dbReference type="CDD" id="cd00751">
    <property type="entry name" value="thiolase"/>
    <property type="match status" value="1"/>
</dbReference>
<dbReference type="InterPro" id="IPR004364">
    <property type="entry name" value="Aa-tRNA-synt_II"/>
</dbReference>
<evidence type="ECO:0000256" key="4">
    <source>
        <dbReference type="ARBA" id="ARBA00022598"/>
    </source>
</evidence>
<evidence type="ECO:0000256" key="3">
    <source>
        <dbReference type="ARBA" id="ARBA00010982"/>
    </source>
</evidence>
<dbReference type="PROSITE" id="PS50862">
    <property type="entry name" value="AA_TRNA_LIGASE_II"/>
    <property type="match status" value="1"/>
</dbReference>
<dbReference type="AlphaFoldDB" id="A0AA36M5Y3"/>